<dbReference type="Proteomes" id="UP000266841">
    <property type="component" value="Unassembled WGS sequence"/>
</dbReference>
<feature type="compositionally biased region" description="Basic and acidic residues" evidence="1">
    <location>
        <begin position="147"/>
        <end position="161"/>
    </location>
</feature>
<comment type="caution">
    <text evidence="2">The sequence shown here is derived from an EMBL/GenBank/DDBJ whole genome shotgun (WGS) entry which is preliminary data.</text>
</comment>
<reference evidence="2 3" key="1">
    <citation type="journal article" date="2012" name="Genome Biol.">
        <title>Genome and low-iron response of an oceanic diatom adapted to chronic iron limitation.</title>
        <authorList>
            <person name="Lommer M."/>
            <person name="Specht M."/>
            <person name="Roy A.S."/>
            <person name="Kraemer L."/>
            <person name="Andreson R."/>
            <person name="Gutowska M.A."/>
            <person name="Wolf J."/>
            <person name="Bergner S.V."/>
            <person name="Schilhabel M.B."/>
            <person name="Klostermeier U.C."/>
            <person name="Beiko R.G."/>
            <person name="Rosenstiel P."/>
            <person name="Hippler M."/>
            <person name="Laroche J."/>
        </authorList>
    </citation>
    <scope>NUCLEOTIDE SEQUENCE [LARGE SCALE GENOMIC DNA]</scope>
    <source>
        <strain evidence="2 3">CCMP1005</strain>
    </source>
</reference>
<feature type="non-terminal residue" evidence="2">
    <location>
        <position position="1"/>
    </location>
</feature>
<accession>K0T3J6</accession>
<name>K0T3J6_THAOC</name>
<gene>
    <name evidence="2" type="ORF">THAOC_05168</name>
</gene>
<organism evidence="2 3">
    <name type="scientific">Thalassiosira oceanica</name>
    <name type="common">Marine diatom</name>
    <dbReference type="NCBI Taxonomy" id="159749"/>
    <lineage>
        <taxon>Eukaryota</taxon>
        <taxon>Sar</taxon>
        <taxon>Stramenopiles</taxon>
        <taxon>Ochrophyta</taxon>
        <taxon>Bacillariophyta</taxon>
        <taxon>Coscinodiscophyceae</taxon>
        <taxon>Thalassiosirophycidae</taxon>
        <taxon>Thalassiosirales</taxon>
        <taxon>Thalassiosiraceae</taxon>
        <taxon>Thalassiosira</taxon>
    </lineage>
</organism>
<evidence type="ECO:0000313" key="3">
    <source>
        <dbReference type="Proteomes" id="UP000266841"/>
    </source>
</evidence>
<evidence type="ECO:0000256" key="1">
    <source>
        <dbReference type="SAM" id="MobiDB-lite"/>
    </source>
</evidence>
<proteinExistence type="predicted"/>
<evidence type="ECO:0000313" key="2">
    <source>
        <dbReference type="EMBL" id="EJK73218.1"/>
    </source>
</evidence>
<sequence>AAVKCLAPRAPLLREPTLNLQPTHIRAIAPSDHGRTQSFVRIPYCTTPNTSAHSVGTEMRRSGNASLCKASRGTDRQSWRHYLGTEELDFVAVIPPVLDYVRLGVVRTADFRWGVLYVLTPVRPGLLDVYRGRRPGVVARELLGGAQRDEHEPRRGRHEEQEPVEGGSDKRRKRGEVGRLAAGRVGREEVDEFSEEHDVED</sequence>
<dbReference type="EMBL" id="AGNL01004677">
    <property type="protein sequence ID" value="EJK73218.1"/>
    <property type="molecule type" value="Genomic_DNA"/>
</dbReference>
<keyword evidence="3" id="KW-1185">Reference proteome</keyword>
<dbReference type="AlphaFoldDB" id="K0T3J6"/>
<feature type="compositionally biased region" description="Acidic residues" evidence="1">
    <location>
        <begin position="189"/>
        <end position="201"/>
    </location>
</feature>
<feature type="region of interest" description="Disordered" evidence="1">
    <location>
        <begin position="141"/>
        <end position="201"/>
    </location>
</feature>
<protein>
    <submittedName>
        <fullName evidence="2">Uncharacterized protein</fullName>
    </submittedName>
</protein>